<accession>A0A4R8LK04</accession>
<evidence type="ECO:0000256" key="1">
    <source>
        <dbReference type="SAM" id="SignalP"/>
    </source>
</evidence>
<keyword evidence="3" id="KW-1185">Reference proteome</keyword>
<gene>
    <name evidence="2" type="ORF">C7445_11123</name>
</gene>
<organism evidence="2 3">
    <name type="scientific">Alicyclobacillus sacchari</name>
    <dbReference type="NCBI Taxonomy" id="392010"/>
    <lineage>
        <taxon>Bacteria</taxon>
        <taxon>Bacillati</taxon>
        <taxon>Bacillota</taxon>
        <taxon>Bacilli</taxon>
        <taxon>Bacillales</taxon>
        <taxon>Alicyclobacillaceae</taxon>
        <taxon>Alicyclobacillus</taxon>
    </lineage>
</organism>
<feature type="signal peptide" evidence="1">
    <location>
        <begin position="1"/>
        <end position="23"/>
    </location>
</feature>
<evidence type="ECO:0000313" key="2">
    <source>
        <dbReference type="EMBL" id="TDY43376.1"/>
    </source>
</evidence>
<dbReference type="Proteomes" id="UP000294581">
    <property type="component" value="Unassembled WGS sequence"/>
</dbReference>
<dbReference type="OrthoDB" id="9919265at2"/>
<evidence type="ECO:0000313" key="3">
    <source>
        <dbReference type="Proteomes" id="UP000294581"/>
    </source>
</evidence>
<dbReference type="EMBL" id="SORF01000011">
    <property type="protein sequence ID" value="TDY43376.1"/>
    <property type="molecule type" value="Genomic_DNA"/>
</dbReference>
<protein>
    <submittedName>
        <fullName evidence="2">Uncharacterized protein</fullName>
    </submittedName>
</protein>
<name>A0A4R8LK04_9BACL</name>
<dbReference type="AlphaFoldDB" id="A0A4R8LK04"/>
<dbReference type="RefSeq" id="WP_134160251.1">
    <property type="nucleotide sequence ID" value="NZ_BSUS01000001.1"/>
</dbReference>
<comment type="caution">
    <text evidence="2">The sequence shown here is derived from an EMBL/GenBank/DDBJ whole genome shotgun (WGS) entry which is preliminary data.</text>
</comment>
<feature type="chain" id="PRO_5020882644" evidence="1">
    <location>
        <begin position="24"/>
        <end position="113"/>
    </location>
</feature>
<keyword evidence="1" id="KW-0732">Signal</keyword>
<proteinExistence type="predicted"/>
<sequence>MNVWESIVAICVLACVLPLSAMAEQNALHAYRIARELQGAEIAYGMIAELTLNSQSTPTSIQEGGVRYQIVRVPYDAESPEGCRTGYQVGIVAGTNLVADGQVPVCDDRLFSH</sequence>
<reference evidence="2 3" key="1">
    <citation type="submission" date="2019-03" db="EMBL/GenBank/DDBJ databases">
        <title>Genomic Encyclopedia of Type Strains, Phase IV (KMG-IV): sequencing the most valuable type-strain genomes for metagenomic binning, comparative biology and taxonomic classification.</title>
        <authorList>
            <person name="Goeker M."/>
        </authorList>
    </citation>
    <scope>NUCLEOTIDE SEQUENCE [LARGE SCALE GENOMIC DNA]</scope>
    <source>
        <strain evidence="2 3">DSM 17974</strain>
    </source>
</reference>